<dbReference type="Proteomes" id="UP000035199">
    <property type="component" value="Chromosome"/>
</dbReference>
<gene>
    <name evidence="2" type="ORF">CMUST_03225</name>
</gene>
<evidence type="ECO:0000313" key="2">
    <source>
        <dbReference type="EMBL" id="AKK04989.1"/>
    </source>
</evidence>
<reference evidence="2 3" key="1">
    <citation type="journal article" date="2015" name="Genome Announc.">
        <title>Complete Genome Sequence of the Type Strain Corynebacterium mustelae DSM 45274, Isolated from Various Tissues of a Male Ferret with Lethal Sepsis.</title>
        <authorList>
            <person name="Ruckert C."/>
            <person name="Eimer J."/>
            <person name="Winkler A."/>
            <person name="Tauch A."/>
        </authorList>
    </citation>
    <scope>NUCLEOTIDE SEQUENCE [LARGE SCALE GENOMIC DNA]</scope>
    <source>
        <strain evidence="2 3">DSM 45274</strain>
    </source>
</reference>
<dbReference type="AlphaFoldDB" id="A0A0G3GUZ9"/>
<sequence>MRTITDVEDEMLYRLPEEYRNFLLDENNRKSPAWRFFFTETAPFALDLTEDFPYADNAYGAVHPVGVIPMQQVGQETYVVIVARGRTQGELWLFDAGNFFRRLVNPRTDSPLAFADWLFFNPQALSRLLYHNLLDSISHPASPAEAAAMVRFINKAKDFPHHPHAALSLSDLNDLCDSCLHLELFQHLDLSSSRMCCDFLELTGFCTHVEQEKYVEFILDFCLQHVAAAEVKQKVAYAHTLLKVPGRLQEVVPSRRAFETATTPLVKLAELLADSDFLNSWICEGDWEPWDEEIFSLLIAIDHDLPYHFFTRLSRKWSLSHYAHNH</sequence>
<dbReference type="PATRIC" id="fig|571915.4.peg.682"/>
<dbReference type="STRING" id="571915.CMUST_03225"/>
<dbReference type="SUPFAM" id="SSF160631">
    <property type="entry name" value="SMI1/KNR4-like"/>
    <property type="match status" value="1"/>
</dbReference>
<keyword evidence="3" id="KW-1185">Reference proteome</keyword>
<evidence type="ECO:0000259" key="1">
    <source>
        <dbReference type="Pfam" id="PF09346"/>
    </source>
</evidence>
<dbReference type="RefSeq" id="WP_047261293.1">
    <property type="nucleotide sequence ID" value="NZ_CP011542.1"/>
</dbReference>
<proteinExistence type="predicted"/>
<name>A0A0G3GUZ9_9CORY</name>
<reference evidence="3" key="2">
    <citation type="submission" date="2015-05" db="EMBL/GenBank/DDBJ databases">
        <title>Complete genome sequence of Corynebacterium mustelae DSM 45274, isolated from various tissues of a male ferret with lethal sepsis.</title>
        <authorList>
            <person name="Ruckert C."/>
            <person name="Albersmeier A."/>
            <person name="Winkler A."/>
            <person name="Tauch A."/>
        </authorList>
    </citation>
    <scope>NUCLEOTIDE SEQUENCE [LARGE SCALE GENOMIC DNA]</scope>
    <source>
        <strain evidence="3">DSM 45274</strain>
    </source>
</reference>
<dbReference type="InterPro" id="IPR037883">
    <property type="entry name" value="Knr4/Smi1-like_sf"/>
</dbReference>
<dbReference type="EMBL" id="CP011542">
    <property type="protein sequence ID" value="AKK04989.1"/>
    <property type="molecule type" value="Genomic_DNA"/>
</dbReference>
<protein>
    <recommendedName>
        <fullName evidence="1">Knr4/Smi1-like domain-containing protein</fullName>
    </recommendedName>
</protein>
<dbReference type="InterPro" id="IPR018958">
    <property type="entry name" value="Knr4/Smi1-like_dom"/>
</dbReference>
<evidence type="ECO:0000313" key="3">
    <source>
        <dbReference type="Proteomes" id="UP000035199"/>
    </source>
</evidence>
<organism evidence="2 3">
    <name type="scientific">Corynebacterium mustelae</name>
    <dbReference type="NCBI Taxonomy" id="571915"/>
    <lineage>
        <taxon>Bacteria</taxon>
        <taxon>Bacillati</taxon>
        <taxon>Actinomycetota</taxon>
        <taxon>Actinomycetes</taxon>
        <taxon>Mycobacteriales</taxon>
        <taxon>Corynebacteriaceae</taxon>
        <taxon>Corynebacterium</taxon>
    </lineage>
</organism>
<accession>A0A0G3GUZ9</accession>
<feature type="domain" description="Knr4/Smi1-like" evidence="1">
    <location>
        <begin position="3"/>
        <end position="96"/>
    </location>
</feature>
<dbReference type="Pfam" id="PF09346">
    <property type="entry name" value="SMI1_KNR4"/>
    <property type="match status" value="1"/>
</dbReference>
<dbReference type="KEGG" id="cmv:CMUST_03225"/>